<organism evidence="12 13">
    <name type="scientific">Ruminiclostridium sufflavum DSM 19573</name>
    <dbReference type="NCBI Taxonomy" id="1121337"/>
    <lineage>
        <taxon>Bacteria</taxon>
        <taxon>Bacillati</taxon>
        <taxon>Bacillota</taxon>
        <taxon>Clostridia</taxon>
        <taxon>Eubacteriales</taxon>
        <taxon>Oscillospiraceae</taxon>
        <taxon>Ruminiclostridium</taxon>
    </lineage>
</organism>
<dbReference type="InterPro" id="IPR045626">
    <property type="entry name" value="PGDH_ASB_dom"/>
</dbReference>
<dbReference type="PROSITE" id="PS00671">
    <property type="entry name" value="D_2_HYDROXYACID_DH_3"/>
    <property type="match status" value="1"/>
</dbReference>
<dbReference type="InterPro" id="IPR029753">
    <property type="entry name" value="D-isomer_DH_CS"/>
</dbReference>
<dbReference type="CDD" id="cd04902">
    <property type="entry name" value="ACT_3PGDH-xct"/>
    <property type="match status" value="1"/>
</dbReference>
<evidence type="ECO:0000313" key="12">
    <source>
        <dbReference type="EMBL" id="PYG87314.1"/>
    </source>
</evidence>
<dbReference type="InterPro" id="IPR002912">
    <property type="entry name" value="ACT_dom"/>
</dbReference>
<dbReference type="Pfam" id="PF02826">
    <property type="entry name" value="2-Hacid_dh_C"/>
    <property type="match status" value="1"/>
</dbReference>
<comment type="catalytic activity">
    <reaction evidence="8">
        <text>(R)-2-hydroxyglutarate + NAD(+) = 2-oxoglutarate + NADH + H(+)</text>
        <dbReference type="Rhea" id="RHEA:49612"/>
        <dbReference type="ChEBI" id="CHEBI:15378"/>
        <dbReference type="ChEBI" id="CHEBI:15801"/>
        <dbReference type="ChEBI" id="CHEBI:16810"/>
        <dbReference type="ChEBI" id="CHEBI:57540"/>
        <dbReference type="ChEBI" id="CHEBI:57945"/>
        <dbReference type="EC" id="1.1.1.399"/>
    </reaction>
</comment>
<evidence type="ECO:0000313" key="13">
    <source>
        <dbReference type="Proteomes" id="UP000248132"/>
    </source>
</evidence>
<gene>
    <name evidence="12" type="ORF">LY28_02221</name>
</gene>
<evidence type="ECO:0000259" key="11">
    <source>
        <dbReference type="PROSITE" id="PS51671"/>
    </source>
</evidence>
<evidence type="ECO:0000256" key="4">
    <source>
        <dbReference type="ARBA" id="ARBA00021582"/>
    </source>
</evidence>
<dbReference type="InterPro" id="IPR050857">
    <property type="entry name" value="D-2-hydroxyacid_DH"/>
</dbReference>
<dbReference type="InterPro" id="IPR045865">
    <property type="entry name" value="ACT-like_dom_sf"/>
</dbReference>
<dbReference type="Proteomes" id="UP000248132">
    <property type="component" value="Unassembled WGS sequence"/>
</dbReference>
<evidence type="ECO:0000256" key="1">
    <source>
        <dbReference type="ARBA" id="ARBA00003800"/>
    </source>
</evidence>
<dbReference type="GO" id="GO:0006564">
    <property type="term" value="P:L-serine biosynthetic process"/>
    <property type="evidence" value="ECO:0007669"/>
    <property type="project" value="UniProtKB-UniRule"/>
</dbReference>
<dbReference type="FunFam" id="3.30.70.260:FF:000008">
    <property type="entry name" value="D-3-phosphoglycerate dehydrogenase, chloroplastic"/>
    <property type="match status" value="1"/>
</dbReference>
<accession>A0A318XNY6</accession>
<dbReference type="InterPro" id="IPR029009">
    <property type="entry name" value="ASB_dom_sf"/>
</dbReference>
<keyword evidence="5 10" id="KW-0560">Oxidoreductase</keyword>
<evidence type="ECO:0000256" key="10">
    <source>
        <dbReference type="RuleBase" id="RU363003"/>
    </source>
</evidence>
<dbReference type="InterPro" id="IPR036291">
    <property type="entry name" value="NAD(P)-bd_dom_sf"/>
</dbReference>
<dbReference type="SUPFAM" id="SSF51735">
    <property type="entry name" value="NAD(P)-binding Rossmann-fold domains"/>
    <property type="match status" value="1"/>
</dbReference>
<dbReference type="Gene3D" id="3.30.1330.90">
    <property type="entry name" value="D-3-phosphoglycerate dehydrogenase, domain 3"/>
    <property type="match status" value="1"/>
</dbReference>
<dbReference type="FunFam" id="3.30.1330.90:FF:000003">
    <property type="entry name" value="D-3-phosphoglycerate dehydrogenase"/>
    <property type="match status" value="1"/>
</dbReference>
<comment type="caution">
    <text evidence="12">The sequence shown here is derived from an EMBL/GenBank/DDBJ whole genome shotgun (WGS) entry which is preliminary data.</text>
</comment>
<evidence type="ECO:0000256" key="7">
    <source>
        <dbReference type="ARBA" id="ARBA00023299"/>
    </source>
</evidence>
<reference evidence="12 13" key="1">
    <citation type="submission" date="2018-06" db="EMBL/GenBank/DDBJ databases">
        <title>Genomic Encyclopedia of Type Strains, Phase I: the one thousand microbial genomes (KMG-I) project.</title>
        <authorList>
            <person name="Kyrpides N."/>
        </authorList>
    </citation>
    <scope>NUCLEOTIDE SEQUENCE [LARGE SCALE GENOMIC DNA]</scope>
    <source>
        <strain evidence="12 13">DSM 19573</strain>
    </source>
</reference>
<dbReference type="SUPFAM" id="SSF55021">
    <property type="entry name" value="ACT-like"/>
    <property type="match status" value="1"/>
</dbReference>
<evidence type="ECO:0000256" key="8">
    <source>
        <dbReference type="ARBA" id="ARBA00048126"/>
    </source>
</evidence>
<dbReference type="Gene3D" id="3.40.50.720">
    <property type="entry name" value="NAD(P)-binding Rossmann-like Domain"/>
    <property type="match status" value="2"/>
</dbReference>
<evidence type="ECO:0000256" key="3">
    <source>
        <dbReference type="ARBA" id="ARBA00005854"/>
    </source>
</evidence>
<dbReference type="Pfam" id="PF01842">
    <property type="entry name" value="ACT"/>
    <property type="match status" value="1"/>
</dbReference>
<evidence type="ECO:0000256" key="6">
    <source>
        <dbReference type="ARBA" id="ARBA00023027"/>
    </source>
</evidence>
<proteinExistence type="inferred from homology"/>
<keyword evidence="10" id="KW-0028">Amino-acid biosynthesis</keyword>
<dbReference type="InterPro" id="IPR006236">
    <property type="entry name" value="PGDH"/>
</dbReference>
<dbReference type="GO" id="GO:0051287">
    <property type="term" value="F:NAD binding"/>
    <property type="evidence" value="ECO:0007669"/>
    <property type="project" value="UniProtKB-UniRule"/>
</dbReference>
<dbReference type="Pfam" id="PF19304">
    <property type="entry name" value="PGDH_inter"/>
    <property type="match status" value="1"/>
</dbReference>
<dbReference type="EC" id="1.1.1.95" evidence="10"/>
<dbReference type="CDD" id="cd12173">
    <property type="entry name" value="PGDH_4"/>
    <property type="match status" value="1"/>
</dbReference>
<protein>
    <recommendedName>
        <fullName evidence="4 10">D-3-phosphoglycerate dehydrogenase</fullName>
        <ecNumber evidence="10">1.1.1.95</ecNumber>
    </recommendedName>
</protein>
<comment type="catalytic activity">
    <reaction evidence="9 10">
        <text>(2R)-3-phosphoglycerate + NAD(+) = 3-phosphooxypyruvate + NADH + H(+)</text>
        <dbReference type="Rhea" id="RHEA:12641"/>
        <dbReference type="ChEBI" id="CHEBI:15378"/>
        <dbReference type="ChEBI" id="CHEBI:18110"/>
        <dbReference type="ChEBI" id="CHEBI:57540"/>
        <dbReference type="ChEBI" id="CHEBI:57945"/>
        <dbReference type="ChEBI" id="CHEBI:58272"/>
        <dbReference type="EC" id="1.1.1.95"/>
    </reaction>
</comment>
<evidence type="ECO:0000256" key="5">
    <source>
        <dbReference type="ARBA" id="ARBA00023002"/>
    </source>
</evidence>
<dbReference type="SUPFAM" id="SSF52283">
    <property type="entry name" value="Formate/glycerate dehydrogenase catalytic domain-like"/>
    <property type="match status" value="1"/>
</dbReference>
<keyword evidence="6 10" id="KW-0520">NAD</keyword>
<comment type="similarity">
    <text evidence="3 10">Belongs to the D-isomer specific 2-hydroxyacid dehydrogenase family.</text>
</comment>
<dbReference type="RefSeq" id="WP_110462249.1">
    <property type="nucleotide sequence ID" value="NZ_QKMR01000012.1"/>
</dbReference>
<feature type="domain" description="ACT" evidence="11">
    <location>
        <begin position="463"/>
        <end position="535"/>
    </location>
</feature>
<name>A0A318XNY6_9FIRM</name>
<dbReference type="PANTHER" id="PTHR42789">
    <property type="entry name" value="D-ISOMER SPECIFIC 2-HYDROXYACID DEHYDROGENASE FAMILY PROTEIN (AFU_ORTHOLOGUE AFUA_6G10090)"/>
    <property type="match status" value="1"/>
</dbReference>
<dbReference type="PANTHER" id="PTHR42789:SF1">
    <property type="entry name" value="D-ISOMER SPECIFIC 2-HYDROXYACID DEHYDROGENASE FAMILY PROTEIN (AFU_ORTHOLOGUE AFUA_6G10090)"/>
    <property type="match status" value="1"/>
</dbReference>
<dbReference type="Gene3D" id="3.30.70.260">
    <property type="match status" value="1"/>
</dbReference>
<dbReference type="NCBIfam" id="TIGR01327">
    <property type="entry name" value="PGDH"/>
    <property type="match status" value="1"/>
</dbReference>
<comment type="pathway">
    <text evidence="2 10">Amino-acid biosynthesis; L-serine biosynthesis; L-serine from 3-phospho-D-glycerate: step 1/3.</text>
</comment>
<dbReference type="SUPFAM" id="SSF143548">
    <property type="entry name" value="Serine metabolism enzymes domain"/>
    <property type="match status" value="1"/>
</dbReference>
<dbReference type="InterPro" id="IPR006139">
    <property type="entry name" value="D-isomer_2_OHA_DH_cat_dom"/>
</dbReference>
<dbReference type="GO" id="GO:0004617">
    <property type="term" value="F:phosphoglycerate dehydrogenase activity"/>
    <property type="evidence" value="ECO:0007669"/>
    <property type="project" value="UniProtKB-UniRule"/>
</dbReference>
<dbReference type="EMBL" id="QKMR01000012">
    <property type="protein sequence ID" value="PYG87314.1"/>
    <property type="molecule type" value="Genomic_DNA"/>
</dbReference>
<dbReference type="Pfam" id="PF00389">
    <property type="entry name" value="2-Hacid_dh"/>
    <property type="match status" value="1"/>
</dbReference>
<dbReference type="OrthoDB" id="9805416at2"/>
<dbReference type="InterPro" id="IPR006140">
    <property type="entry name" value="D-isomer_DH_NAD-bd"/>
</dbReference>
<sequence>MKIIVTERIADDGIEHLKKDGHEVDVKYGISHEELLQIIQNYDSIIVRSVTKINEELITKGTNLKVVGRAGNGVDNIDLPACTKRGIIVVNTPESNSMAAAELAVGLAYAIFRNIPQAHWAGKDKKDFRRNKFLGNELDQKTVGVIGLGRIGSIVASKLKGSNMRAIAYDPYITDEKFDKLGVERCETLNDLLGQADLITIHTPKTAETINIINEEQIKLCKEGVRIVNAARGGLVNEAALYNGIKSGKVAAAALDVLSPEPNYDKKPEDQDYENKLFELDNVIITPHLGASTDEANYNVGTCVAELVADALRGDMVAAVNMPPMKNREVGEMKPYVDLAEMLGKIYYQAEKDTVNKIEILYSGESAEKETKLLSLSVLKGFLDVVVKEKVNYVNAELIAKNMGISLVESKSSTLEKYTNLITVKFTTKAKTIAVAGTIFAKQEIRIVDFFGYKLDFDPTPYVLAIQNVDQPGIIGQIGTILGANNINIAAMQWSRKQGGEKAVAFISVDCEVDTKVINLLKEIKGVLKATLLKF</sequence>
<dbReference type="FunFam" id="3.40.50.720:FF:000021">
    <property type="entry name" value="D-3-phosphoglycerate dehydrogenase"/>
    <property type="match status" value="1"/>
</dbReference>
<evidence type="ECO:0000256" key="2">
    <source>
        <dbReference type="ARBA" id="ARBA00005216"/>
    </source>
</evidence>
<evidence type="ECO:0000256" key="9">
    <source>
        <dbReference type="ARBA" id="ARBA00048731"/>
    </source>
</evidence>
<comment type="function">
    <text evidence="1">Catalyzes the reversible oxidation of 3-phospho-D-glycerate to 3-phosphonooxypyruvate, the first step of the phosphorylated L-serine biosynthesis pathway. Also catalyzes the reversible oxidation of 2-hydroxyglutarate to 2-oxoglutarate.</text>
</comment>
<keyword evidence="7 10" id="KW-0718">Serine biosynthesis</keyword>
<dbReference type="AlphaFoldDB" id="A0A318XNY6"/>
<dbReference type="PROSITE" id="PS51671">
    <property type="entry name" value="ACT"/>
    <property type="match status" value="1"/>
</dbReference>
<keyword evidence="13" id="KW-1185">Reference proteome</keyword>
<dbReference type="UniPathway" id="UPA00135">
    <property type="reaction ID" value="UER00196"/>
</dbReference>